<gene>
    <name evidence="1" type="ORF">QYE77_09990</name>
</gene>
<comment type="caution">
    <text evidence="1">The sequence shown here is derived from an EMBL/GenBank/DDBJ whole genome shotgun (WGS) entry which is preliminary data.</text>
</comment>
<reference evidence="1 2" key="1">
    <citation type="submission" date="2023-07" db="EMBL/GenBank/DDBJ databases">
        <title>Novel species of Thermanaerothrix with wide hydrolytic capabilities.</title>
        <authorList>
            <person name="Zayulina K.S."/>
            <person name="Podosokorskaya O.A."/>
            <person name="Elcheninov A.G."/>
        </authorList>
    </citation>
    <scope>NUCLEOTIDE SEQUENCE [LARGE SCALE GENOMIC DNA]</scope>
    <source>
        <strain evidence="1 2">4228-RoL</strain>
    </source>
</reference>
<dbReference type="RefSeq" id="WP_315625263.1">
    <property type="nucleotide sequence ID" value="NZ_JAUHMF010000002.1"/>
</dbReference>
<protein>
    <submittedName>
        <fullName evidence="1">Uncharacterized protein</fullName>
    </submittedName>
</protein>
<name>A0ABU3NQC8_9CHLR</name>
<dbReference type="EMBL" id="JAUHMF010000002">
    <property type="protein sequence ID" value="MDT8898600.1"/>
    <property type="molecule type" value="Genomic_DNA"/>
</dbReference>
<dbReference type="Proteomes" id="UP001254165">
    <property type="component" value="Unassembled WGS sequence"/>
</dbReference>
<evidence type="ECO:0000313" key="1">
    <source>
        <dbReference type="EMBL" id="MDT8898600.1"/>
    </source>
</evidence>
<organism evidence="1 2">
    <name type="scientific">Thermanaerothrix solaris</name>
    <dbReference type="NCBI Taxonomy" id="3058434"/>
    <lineage>
        <taxon>Bacteria</taxon>
        <taxon>Bacillati</taxon>
        <taxon>Chloroflexota</taxon>
        <taxon>Anaerolineae</taxon>
        <taxon>Anaerolineales</taxon>
        <taxon>Anaerolineaceae</taxon>
        <taxon>Thermanaerothrix</taxon>
    </lineage>
</organism>
<evidence type="ECO:0000313" key="2">
    <source>
        <dbReference type="Proteomes" id="UP001254165"/>
    </source>
</evidence>
<accession>A0ABU3NQC8</accession>
<proteinExistence type="predicted"/>
<keyword evidence="2" id="KW-1185">Reference proteome</keyword>
<sequence>MSAVLFACGTEYHVLMAFILATTTYAESPKILLLYATNRTLPYLERARALGIWDDVVLIEPDAPLSAYEPLFTDLLQRAVALHTFTWGFPHFNALMARSHAAGVPVILTDEGLLTYSPQRRFADWLAQKHDGTVLAQGFTFEAIREIWLLMPALFAETPWCPLRAINLADFLSICRADPTLRTRFDYLFDLENIEPFQAEALYFRQYFPLLEVLPPEIDAWLDDRVTALFSPVRLAIKNHPAWVNPRVTRAGNNFPAADRPWEALLLWAQMQRPGGISLPRVYLSLTSSAMLKTALLGVTGTFLFLHRLMARYSGWQDATIDDLVERLAANFPQAHFVAPANWEDLRVALTELGHREGWQLNLDALPTARDEIALLRDVSLTYWRQSREQARRLHNLEPEVNALRAQVAQKEALLREVVRLMTLTADILKKDLGEG</sequence>